<dbReference type="PANTHER" id="PTHR12843">
    <property type="entry name" value="PROTEIN-LYSINE N-METHYLTRANSFERASE METTL10"/>
    <property type="match status" value="1"/>
</dbReference>
<comment type="caution">
    <text evidence="2">The sequence shown here is derived from an EMBL/GenBank/DDBJ whole genome shotgun (WGS) entry which is preliminary data.</text>
</comment>
<protein>
    <recommendedName>
        <fullName evidence="1">Methyltransferase domain-containing protein</fullName>
    </recommendedName>
</protein>
<dbReference type="PANTHER" id="PTHR12843:SF5">
    <property type="entry name" value="EEF1A LYSINE METHYLTRANSFERASE 2"/>
    <property type="match status" value="1"/>
</dbReference>
<dbReference type="Pfam" id="PF13649">
    <property type="entry name" value="Methyltransf_25"/>
    <property type="match status" value="1"/>
</dbReference>
<dbReference type="EMBL" id="MFCA01000025">
    <property type="protein sequence ID" value="OGE01588.1"/>
    <property type="molecule type" value="Genomic_DNA"/>
</dbReference>
<proteinExistence type="predicted"/>
<dbReference type="SUPFAM" id="SSF53335">
    <property type="entry name" value="S-adenosyl-L-methionine-dependent methyltransferases"/>
    <property type="match status" value="1"/>
</dbReference>
<dbReference type="Proteomes" id="UP000176751">
    <property type="component" value="Unassembled WGS sequence"/>
</dbReference>
<dbReference type="InterPro" id="IPR041698">
    <property type="entry name" value="Methyltransf_25"/>
</dbReference>
<feature type="domain" description="Methyltransferase" evidence="1">
    <location>
        <begin position="68"/>
        <end position="162"/>
    </location>
</feature>
<reference evidence="2 3" key="1">
    <citation type="journal article" date="2016" name="Nat. Commun.">
        <title>Thousands of microbial genomes shed light on interconnected biogeochemical processes in an aquifer system.</title>
        <authorList>
            <person name="Anantharaman K."/>
            <person name="Brown C.T."/>
            <person name="Hug L.A."/>
            <person name="Sharon I."/>
            <person name="Castelle C.J."/>
            <person name="Probst A.J."/>
            <person name="Thomas B.C."/>
            <person name="Singh A."/>
            <person name="Wilkins M.J."/>
            <person name="Karaoz U."/>
            <person name="Brodie E.L."/>
            <person name="Williams K.H."/>
            <person name="Hubbard S.S."/>
            <person name="Banfield J.F."/>
        </authorList>
    </citation>
    <scope>NUCLEOTIDE SEQUENCE [LARGE SCALE GENOMIC DNA]</scope>
</reference>
<name>A0A1F5HBV5_9BACT</name>
<evidence type="ECO:0000313" key="2">
    <source>
        <dbReference type="EMBL" id="OGE01588.1"/>
    </source>
</evidence>
<dbReference type="STRING" id="1797737.A2196_01740"/>
<dbReference type="AlphaFoldDB" id="A0A1F5HBV5"/>
<dbReference type="GO" id="GO:0016279">
    <property type="term" value="F:protein-lysine N-methyltransferase activity"/>
    <property type="evidence" value="ECO:0007669"/>
    <property type="project" value="TreeGrafter"/>
</dbReference>
<dbReference type="Gene3D" id="3.40.50.150">
    <property type="entry name" value="Vaccinia Virus protein VP39"/>
    <property type="match status" value="1"/>
</dbReference>
<sequence length="223" mass="25446">MDIAEQKQIQEHFERMYQFGQKPWTEHRPEPSLGKFFEILRTSRLAKFTLSPIEGLARRVKVSIPAKILDIGCGNGWISIKAAKAGFEVWGIDSSETAIEEAIETAKDEGIEGNTDFQVGDALNLPYDESFFDALIDRGLFHHILPENRIAYFDNILRVLRSESLIYISVFSDKNPVGIGQLFTKELMEGLFGKNFTSIYYKEDPHLSDSPAHLLHFTFERKS</sequence>
<dbReference type="CDD" id="cd02440">
    <property type="entry name" value="AdoMet_MTases"/>
    <property type="match status" value="1"/>
</dbReference>
<evidence type="ECO:0000313" key="3">
    <source>
        <dbReference type="Proteomes" id="UP000176751"/>
    </source>
</evidence>
<evidence type="ECO:0000259" key="1">
    <source>
        <dbReference type="Pfam" id="PF13649"/>
    </source>
</evidence>
<dbReference type="InterPro" id="IPR029063">
    <property type="entry name" value="SAM-dependent_MTases_sf"/>
</dbReference>
<accession>A0A1F5HBV5</accession>
<organism evidence="2 3">
    <name type="scientific">Candidatus Curtissbacteria bacterium RIFOXYA1_FULL_41_14</name>
    <dbReference type="NCBI Taxonomy" id="1797737"/>
    <lineage>
        <taxon>Bacteria</taxon>
        <taxon>Candidatus Curtissiibacteriota</taxon>
    </lineage>
</organism>
<dbReference type="GO" id="GO:0005737">
    <property type="term" value="C:cytoplasm"/>
    <property type="evidence" value="ECO:0007669"/>
    <property type="project" value="TreeGrafter"/>
</dbReference>
<gene>
    <name evidence="2" type="ORF">A2196_01740</name>
</gene>